<evidence type="ECO:0000256" key="10">
    <source>
        <dbReference type="SAM" id="Coils"/>
    </source>
</evidence>
<dbReference type="EMBL" id="CP025430">
    <property type="protein sequence ID" value="AUH66317.1"/>
    <property type="molecule type" value="Genomic_DNA"/>
</dbReference>
<keyword evidence="5 9" id="KW-0997">Cell inner membrane</keyword>
<dbReference type="InterPro" id="IPR010129">
    <property type="entry name" value="T1SS_HlyD"/>
</dbReference>
<dbReference type="Proteomes" id="UP000234530">
    <property type="component" value="Chromosome"/>
</dbReference>
<evidence type="ECO:0000256" key="7">
    <source>
        <dbReference type="ARBA" id="ARBA00022989"/>
    </source>
</evidence>
<dbReference type="InterPro" id="IPR058781">
    <property type="entry name" value="HH_AprE-like"/>
</dbReference>
<dbReference type="OrthoDB" id="9810980at2"/>
<keyword evidence="6 9" id="KW-0812">Transmembrane</keyword>
<evidence type="ECO:0000256" key="11">
    <source>
        <dbReference type="SAM" id="MobiDB-lite"/>
    </source>
</evidence>
<dbReference type="InterPro" id="IPR050739">
    <property type="entry name" value="MFP"/>
</dbReference>
<evidence type="ECO:0000256" key="5">
    <source>
        <dbReference type="ARBA" id="ARBA00022519"/>
    </source>
</evidence>
<proteinExistence type="inferred from homology"/>
<evidence type="ECO:0000313" key="14">
    <source>
        <dbReference type="EMBL" id="AUH66317.1"/>
    </source>
</evidence>
<evidence type="ECO:0000256" key="8">
    <source>
        <dbReference type="ARBA" id="ARBA00023136"/>
    </source>
</evidence>
<dbReference type="InterPro" id="IPR058982">
    <property type="entry name" value="Beta-barrel_AprE"/>
</dbReference>
<keyword evidence="10" id="KW-0175">Coiled coil</keyword>
<keyword evidence="8 9" id="KW-0472">Membrane</keyword>
<comment type="subcellular location">
    <subcellularLocation>
        <location evidence="1 9">Cell inner membrane</location>
        <topology evidence="1 9">Single-pass membrane protein</topology>
    </subcellularLocation>
</comment>
<dbReference type="Pfam" id="PF25994">
    <property type="entry name" value="HH_AprE"/>
    <property type="match status" value="1"/>
</dbReference>
<evidence type="ECO:0000256" key="1">
    <source>
        <dbReference type="ARBA" id="ARBA00004377"/>
    </source>
</evidence>
<evidence type="ECO:0000256" key="2">
    <source>
        <dbReference type="ARBA" id="ARBA00009477"/>
    </source>
</evidence>
<name>A0A2H5F462_9RHOB</name>
<keyword evidence="7 9" id="KW-1133">Transmembrane helix</keyword>
<feature type="transmembrane region" description="Helical" evidence="9">
    <location>
        <begin position="49"/>
        <end position="70"/>
    </location>
</feature>
<evidence type="ECO:0000256" key="3">
    <source>
        <dbReference type="ARBA" id="ARBA00022448"/>
    </source>
</evidence>
<accession>A0A2H5F462</accession>
<feature type="domain" description="AprE-like long alpha-helical hairpin" evidence="12">
    <location>
        <begin position="126"/>
        <end position="315"/>
    </location>
</feature>
<evidence type="ECO:0000259" key="12">
    <source>
        <dbReference type="Pfam" id="PF25994"/>
    </source>
</evidence>
<evidence type="ECO:0000259" key="13">
    <source>
        <dbReference type="Pfam" id="PF26002"/>
    </source>
</evidence>
<dbReference type="AlphaFoldDB" id="A0A2H5F462"/>
<keyword evidence="4 9" id="KW-1003">Cell membrane</keyword>
<feature type="coiled-coil region" evidence="10">
    <location>
        <begin position="187"/>
        <end position="214"/>
    </location>
</feature>
<dbReference type="PANTHER" id="PTHR30386">
    <property type="entry name" value="MEMBRANE FUSION SUBUNIT OF EMRAB-TOLC MULTIDRUG EFFLUX PUMP"/>
    <property type="match status" value="1"/>
</dbReference>
<sequence>MARIQPIKQQQAIPDAELVDPGPPPPPPPAIKVGVSKAEAAKRWPVRGAVFVGLLGIFLLFGGFGAWAMLTRIAGAVVAPGQVEVEQQRQVVQHPDGGVISEILVTEGETVEAGQPLIRLDGNLLQTELTIVEGQYFEILARRGRLEAERADAATIEFPADLMDSAKTDPQLVELMEGQQSLFDARRDTIQQSLEQLSKQEEQLTQQIEGIDAQFVALGAQRDLIAQELTDQRSLLDKGLAQASRVLALEREAARLDGQLGEMQAMRAQAETRQTEIGIEKLRLNAERRETAETELRDLGYRELELAERRRSLTEQVSRLEIRAPVSGIIHQLLFTTPRSVIRPADPVMYIIPQDRPLIIGARLATINVDEVRPGQEVMLRFSSFSSRTTPEIDGQLLRVSADALMDEATRTPYYRAEVTILPHEMDKLKGLELIPGMPVEVYIQTGERSPMDYLVKPLADYFNRAFRES</sequence>
<feature type="region of interest" description="Disordered" evidence="11">
    <location>
        <begin position="1"/>
        <end position="29"/>
    </location>
</feature>
<feature type="domain" description="AprE-like beta-barrel" evidence="13">
    <location>
        <begin position="358"/>
        <end position="447"/>
    </location>
</feature>
<dbReference type="NCBIfam" id="TIGR01843">
    <property type="entry name" value="type_I_hlyD"/>
    <property type="match status" value="1"/>
</dbReference>
<reference evidence="14 15" key="1">
    <citation type="journal article" date="2013" name="Antonie Van Leeuwenhoek">
        <title>Paracoccus zhejiangensis sp. nov., isolated from activated sludge in wastewater-treatment system.</title>
        <authorList>
            <person name="Wu Z.G."/>
            <person name="Zhang D.F."/>
            <person name="Liu Y.L."/>
            <person name="Wang F."/>
            <person name="Jiang X."/>
            <person name="Li C."/>
            <person name="Li S.P."/>
            <person name="Hong Q."/>
            <person name="Li W.J."/>
        </authorList>
    </citation>
    <scope>NUCLEOTIDE SEQUENCE [LARGE SCALE GENOMIC DNA]</scope>
    <source>
        <strain evidence="14 15">J6</strain>
    </source>
</reference>
<keyword evidence="3 9" id="KW-0813">Transport</keyword>
<dbReference type="Gene3D" id="2.40.30.170">
    <property type="match status" value="1"/>
</dbReference>
<protein>
    <recommendedName>
        <fullName evidence="9">Membrane fusion protein (MFP) family protein</fullName>
    </recommendedName>
</protein>
<evidence type="ECO:0000256" key="9">
    <source>
        <dbReference type="RuleBase" id="RU365093"/>
    </source>
</evidence>
<comment type="similarity">
    <text evidence="2 9">Belongs to the membrane fusion protein (MFP) (TC 8.A.1) family.</text>
</comment>
<evidence type="ECO:0000313" key="15">
    <source>
        <dbReference type="Proteomes" id="UP000234530"/>
    </source>
</evidence>
<dbReference type="Gene3D" id="2.40.50.100">
    <property type="match status" value="1"/>
</dbReference>
<dbReference type="KEGG" id="pzh:CX676_11665"/>
<gene>
    <name evidence="14" type="ORF">CX676_11665</name>
</gene>
<keyword evidence="15" id="KW-1185">Reference proteome</keyword>
<evidence type="ECO:0000256" key="6">
    <source>
        <dbReference type="ARBA" id="ARBA00022692"/>
    </source>
</evidence>
<organism evidence="14 15">
    <name type="scientific">Paracoccus zhejiangensis</name>
    <dbReference type="NCBI Taxonomy" id="1077935"/>
    <lineage>
        <taxon>Bacteria</taxon>
        <taxon>Pseudomonadati</taxon>
        <taxon>Pseudomonadota</taxon>
        <taxon>Alphaproteobacteria</taxon>
        <taxon>Rhodobacterales</taxon>
        <taxon>Paracoccaceae</taxon>
        <taxon>Paracoccus</taxon>
    </lineage>
</organism>
<dbReference type="GO" id="GO:0005886">
    <property type="term" value="C:plasma membrane"/>
    <property type="evidence" value="ECO:0007669"/>
    <property type="project" value="UniProtKB-SubCell"/>
</dbReference>
<evidence type="ECO:0000256" key="4">
    <source>
        <dbReference type="ARBA" id="ARBA00022475"/>
    </source>
</evidence>
<dbReference type="PANTHER" id="PTHR30386:SF17">
    <property type="entry name" value="ALKALINE PROTEASE SECRETION PROTEIN APRE"/>
    <property type="match status" value="1"/>
</dbReference>
<dbReference type="PRINTS" id="PR01490">
    <property type="entry name" value="RTXTOXIND"/>
</dbReference>
<dbReference type="Pfam" id="PF26002">
    <property type="entry name" value="Beta-barrel_AprE"/>
    <property type="match status" value="1"/>
</dbReference>
<dbReference type="GO" id="GO:0015031">
    <property type="term" value="P:protein transport"/>
    <property type="evidence" value="ECO:0007669"/>
    <property type="project" value="InterPro"/>
</dbReference>